<keyword evidence="6" id="KW-1185">Reference proteome</keyword>
<evidence type="ECO:0000313" key="6">
    <source>
        <dbReference type="Proteomes" id="UP001273350"/>
    </source>
</evidence>
<protein>
    <submittedName>
        <fullName evidence="5">DUF4962 domain-containing protein</fullName>
    </submittedName>
</protein>
<evidence type="ECO:0000256" key="1">
    <source>
        <dbReference type="ARBA" id="ARBA00004196"/>
    </source>
</evidence>
<gene>
    <name evidence="5" type="ORF">SGQ83_21425</name>
</gene>
<feature type="domain" description="Heparinase II N-terminal" evidence="4">
    <location>
        <begin position="32"/>
        <end position="506"/>
    </location>
</feature>
<evidence type="ECO:0000259" key="3">
    <source>
        <dbReference type="Pfam" id="PF07940"/>
    </source>
</evidence>
<dbReference type="RefSeq" id="WP_230004789.1">
    <property type="nucleotide sequence ID" value="NZ_CP087134.1"/>
</dbReference>
<feature type="signal peptide" evidence="2">
    <location>
        <begin position="1"/>
        <end position="20"/>
    </location>
</feature>
<dbReference type="Pfam" id="PF07940">
    <property type="entry name" value="Hepar_II_III_C"/>
    <property type="match status" value="1"/>
</dbReference>
<dbReference type="InterPro" id="IPR012480">
    <property type="entry name" value="Hepar_II_III_C"/>
</dbReference>
<dbReference type="InterPro" id="IPR008929">
    <property type="entry name" value="Chondroitin_lyas"/>
</dbReference>
<evidence type="ECO:0000259" key="4">
    <source>
        <dbReference type="Pfam" id="PF16332"/>
    </source>
</evidence>
<dbReference type="Gene3D" id="2.70.98.70">
    <property type="match status" value="1"/>
</dbReference>
<dbReference type="SUPFAM" id="SSF48230">
    <property type="entry name" value="Chondroitin AC/alginate lyase"/>
    <property type="match status" value="1"/>
</dbReference>
<dbReference type="Gene3D" id="1.50.10.100">
    <property type="entry name" value="Chondroitin AC/alginate lyase"/>
    <property type="match status" value="1"/>
</dbReference>
<name>A0ABU4RKM8_9FLAO</name>
<keyword evidence="2" id="KW-0732">Signal</keyword>
<dbReference type="Pfam" id="PF16332">
    <property type="entry name" value="DUF4962"/>
    <property type="match status" value="1"/>
</dbReference>
<comment type="subcellular location">
    <subcellularLocation>
        <location evidence="1">Cell envelope</location>
    </subcellularLocation>
</comment>
<organism evidence="5 6">
    <name type="scientific">Flavobacterium cupriresistens</name>
    <dbReference type="NCBI Taxonomy" id="2893885"/>
    <lineage>
        <taxon>Bacteria</taxon>
        <taxon>Pseudomonadati</taxon>
        <taxon>Bacteroidota</taxon>
        <taxon>Flavobacteriia</taxon>
        <taxon>Flavobacteriales</taxon>
        <taxon>Flavobacteriaceae</taxon>
        <taxon>Flavobacterium</taxon>
    </lineage>
</organism>
<feature type="domain" description="Heparinase II/III-like C-terminal" evidence="3">
    <location>
        <begin position="521"/>
        <end position="708"/>
    </location>
</feature>
<proteinExistence type="predicted"/>
<comment type="caution">
    <text evidence="5">The sequence shown here is derived from an EMBL/GenBank/DDBJ whole genome shotgun (WGS) entry which is preliminary data.</text>
</comment>
<accession>A0ABU4RKM8</accession>
<reference evidence="5 6" key="1">
    <citation type="submission" date="2023-11" db="EMBL/GenBank/DDBJ databases">
        <title>Unpublished Manusciprt.</title>
        <authorList>
            <person name="Saticioglu I.B."/>
            <person name="Ay H."/>
            <person name="Ajmi N."/>
            <person name="Altun S."/>
            <person name="Duman M."/>
        </authorList>
    </citation>
    <scope>NUCLEOTIDE SEQUENCE [LARGE SCALE GENOMIC DNA]</scope>
    <source>
        <strain evidence="5 6">Fl-318</strain>
    </source>
</reference>
<evidence type="ECO:0000256" key="2">
    <source>
        <dbReference type="SAM" id="SignalP"/>
    </source>
</evidence>
<evidence type="ECO:0000313" key="5">
    <source>
        <dbReference type="EMBL" id="MDX6191925.1"/>
    </source>
</evidence>
<sequence length="896" mass="101849">MIKKGIIIVSLLLLTLHTFGQQQPAIIKLNAEKLHSRVREWPYPVNGITVPTNAPALLWPATNGQTMVKPMESGSEVPEDPNIGKVRYKVMLASDKNFTKDLLTGSEQAWAVYPLHQSLKPGKWYWKYAYALKGSNQWTWSPVYDFVIDPKYANEKVSPPISVVLKRNQGAHPLLWDMNRIGADFYKNNLENPEAKKFIAFAEKLMLAPLPTEKPQRVIDTTGKNKLEKKIIVERMYHGFGDAVGTPVRNLCIAYQLTKDKRFILDAKRRALNIANMNPNGLATGDDFTSGAVLEALGWFYDAGYDFLNAQEKEIFKNIITIRAKRVYSHLPNRFELHVSDNHVWQITLRNLAIATVAVINDVPEAKEWLTYMYEVWSARFPVLGTTDGGWHEGNGYFRVNFKSIIYLSQMFGDFSGVDYFKLPWMENLPYYMLYTHPVDAASTATGDMWENIPYIVKGEAWFAEALTYKMDNPYLNWYVEQIKKEHPDYFKGSDDYLLFRLLNYKPNKTLAVSSPADLPKTRKFADIGVVAMHENLKDANKTLSSYLISSPFGSSGHGHASQNAFTINFKGKVIFGGTGYYSNFSDKHNLLDYRTSKAYNTVLADSLNQKIGEEGYGWIPRAISGKHIQYALGDASNAYGEIKSDFWLNRFKQINVVPNKTNGYGESGVTVYRRHMLQLEGGYIVLYDELEAKTPVKWTTQFQCPYYTIEAQNTENASEQNFIVNSDLGNVSAKVIASSPLKMQVHNKFFEPAVNWNKVTNDEGQIKDFKEQWHAGITSEAKQKFRFLTIIQIKDGKTEIIKRLNSNDGLAHFQVGNWEIQAQLDGDQASAFQVSNKTIQSLFSYGNVPINFEGKNYIPKIAGSSVLLEMDSKKWDITEAVDELPDVVKYDKKLD</sequence>
<dbReference type="EMBL" id="JAWXVI010000014">
    <property type="protein sequence ID" value="MDX6191925.1"/>
    <property type="molecule type" value="Genomic_DNA"/>
</dbReference>
<feature type="chain" id="PRO_5046865823" evidence="2">
    <location>
        <begin position="21"/>
        <end position="896"/>
    </location>
</feature>
<dbReference type="Proteomes" id="UP001273350">
    <property type="component" value="Unassembled WGS sequence"/>
</dbReference>
<dbReference type="InterPro" id="IPR013783">
    <property type="entry name" value="Ig-like_fold"/>
</dbReference>
<dbReference type="InterPro" id="IPR032518">
    <property type="entry name" value="HepII_N"/>
</dbReference>
<dbReference type="Gene3D" id="2.60.40.10">
    <property type="entry name" value="Immunoglobulins"/>
    <property type="match status" value="1"/>
</dbReference>